<proteinExistence type="predicted"/>
<organism evidence="2 3">
    <name type="scientific">Botryobasidium botryosum (strain FD-172 SS1)</name>
    <dbReference type="NCBI Taxonomy" id="930990"/>
    <lineage>
        <taxon>Eukaryota</taxon>
        <taxon>Fungi</taxon>
        <taxon>Dikarya</taxon>
        <taxon>Basidiomycota</taxon>
        <taxon>Agaricomycotina</taxon>
        <taxon>Agaricomycetes</taxon>
        <taxon>Cantharellales</taxon>
        <taxon>Botryobasidiaceae</taxon>
        <taxon>Botryobasidium</taxon>
    </lineage>
</organism>
<gene>
    <name evidence="2" type="ORF">BOTBODRAFT_32072</name>
</gene>
<feature type="compositionally biased region" description="Polar residues" evidence="1">
    <location>
        <begin position="278"/>
        <end position="291"/>
    </location>
</feature>
<dbReference type="HOGENOM" id="CLU_048001_1_0_1"/>
<accession>A0A067MHS0</accession>
<evidence type="ECO:0000256" key="1">
    <source>
        <dbReference type="SAM" id="MobiDB-lite"/>
    </source>
</evidence>
<evidence type="ECO:0000313" key="2">
    <source>
        <dbReference type="EMBL" id="KDQ15089.1"/>
    </source>
</evidence>
<dbReference type="InterPro" id="IPR019341">
    <property type="entry name" value="Alpha/Gamma-adaptin-bd_p34"/>
</dbReference>
<dbReference type="PANTHER" id="PTHR14659">
    <property type="entry name" value="ALPHA- AND GAMMA-ADAPTIN-BINDING PROTEIN P34"/>
    <property type="match status" value="1"/>
</dbReference>
<keyword evidence="3" id="KW-1185">Reference proteome</keyword>
<dbReference type="PANTHER" id="PTHR14659:SF1">
    <property type="entry name" value="ALPHA- AND GAMMA-ADAPTIN-BINDING PROTEIN P34"/>
    <property type="match status" value="1"/>
</dbReference>
<dbReference type="OrthoDB" id="10261384at2759"/>
<sequence length="415" mass="44972">MEVSTTADIDPFASELSLSPACRILVISLDPHRAQSLAESIISGNYEPGSGNRLSAPDSKDPLDAGQGIIIPWEISNKYYTAPVHFFAQPLARLPAVPLWPPELESEKVPAIIFAFHRREPYRELFVSLKEAFEAHGAEVTLAIEIPPPPSLEGAAKPSEDDILEDESEAFFSEHNFEYVDIAETKSDDDSIEDKFNLTGIPRIVSSLHTIMWPSLVRQSKSGPKPSSAVLLAQLDEDDQRERILALFAAADGGVKEDDVNAFEAWLDSDDNQDPWGTGSNPAISSSGQTTAAGFEDDFADFVSAPDPSERTSVFSSEEAFGFEPLGDDDAFPSGTGSPSMTQPILTALASAPDENDNDDADTLEKFDLSQILSHLEAMKTQIAGIDDMDQRRRLAAKVTLGLFGGIDGLDEAEL</sequence>
<dbReference type="Gene3D" id="3.40.50.11960">
    <property type="match status" value="1"/>
</dbReference>
<feature type="region of interest" description="Disordered" evidence="1">
    <location>
        <begin position="268"/>
        <end position="291"/>
    </location>
</feature>
<dbReference type="EMBL" id="KL198034">
    <property type="protein sequence ID" value="KDQ15089.1"/>
    <property type="molecule type" value="Genomic_DNA"/>
</dbReference>
<dbReference type="STRING" id="930990.A0A067MHS0"/>
<dbReference type="AlphaFoldDB" id="A0A067MHS0"/>
<reference evidence="3" key="1">
    <citation type="journal article" date="2014" name="Proc. Natl. Acad. Sci. U.S.A.">
        <title>Extensive sampling of basidiomycete genomes demonstrates inadequacy of the white-rot/brown-rot paradigm for wood decay fungi.</title>
        <authorList>
            <person name="Riley R."/>
            <person name="Salamov A.A."/>
            <person name="Brown D.W."/>
            <person name="Nagy L.G."/>
            <person name="Floudas D."/>
            <person name="Held B.W."/>
            <person name="Levasseur A."/>
            <person name="Lombard V."/>
            <person name="Morin E."/>
            <person name="Otillar R."/>
            <person name="Lindquist E.A."/>
            <person name="Sun H."/>
            <person name="LaButti K.M."/>
            <person name="Schmutz J."/>
            <person name="Jabbour D."/>
            <person name="Luo H."/>
            <person name="Baker S.E."/>
            <person name="Pisabarro A.G."/>
            <person name="Walton J.D."/>
            <person name="Blanchette R.A."/>
            <person name="Henrissat B."/>
            <person name="Martin F."/>
            <person name="Cullen D."/>
            <person name="Hibbett D.S."/>
            <person name="Grigoriev I.V."/>
        </authorList>
    </citation>
    <scope>NUCLEOTIDE SEQUENCE [LARGE SCALE GENOMIC DNA]</scope>
    <source>
        <strain evidence="3">FD-172 SS1</strain>
    </source>
</reference>
<dbReference type="Proteomes" id="UP000027195">
    <property type="component" value="Unassembled WGS sequence"/>
</dbReference>
<dbReference type="InParanoid" id="A0A067MHS0"/>
<name>A0A067MHS0_BOTB1</name>
<protein>
    <submittedName>
        <fullName evidence="2">Uncharacterized protein</fullName>
    </submittedName>
</protein>
<evidence type="ECO:0000313" key="3">
    <source>
        <dbReference type="Proteomes" id="UP000027195"/>
    </source>
</evidence>